<gene>
    <name evidence="2" type="ORF">A4U43_UnF3600</name>
</gene>
<evidence type="ECO:0000313" key="3">
    <source>
        <dbReference type="Proteomes" id="UP000243459"/>
    </source>
</evidence>
<dbReference type="AlphaFoldDB" id="A0A1R3L732"/>
<keyword evidence="3" id="KW-1185">Reference proteome</keyword>
<feature type="compositionally biased region" description="Polar residues" evidence="1">
    <location>
        <begin position="106"/>
        <end position="122"/>
    </location>
</feature>
<reference evidence="3" key="1">
    <citation type="journal article" date="2017" name="Nat. Commun.">
        <title>The asparagus genome sheds light on the origin and evolution of a young Y chromosome.</title>
        <authorList>
            <person name="Harkess A."/>
            <person name="Zhou J."/>
            <person name="Xu C."/>
            <person name="Bowers J.E."/>
            <person name="Van der Hulst R."/>
            <person name="Ayyampalayam S."/>
            <person name="Mercati F."/>
            <person name="Riccardi P."/>
            <person name="McKain M.R."/>
            <person name="Kakrana A."/>
            <person name="Tang H."/>
            <person name="Ray J."/>
            <person name="Groenendijk J."/>
            <person name="Arikit S."/>
            <person name="Mathioni S.M."/>
            <person name="Nakano M."/>
            <person name="Shan H."/>
            <person name="Telgmann-Rauber A."/>
            <person name="Kanno A."/>
            <person name="Yue Z."/>
            <person name="Chen H."/>
            <person name="Li W."/>
            <person name="Chen Y."/>
            <person name="Xu X."/>
            <person name="Zhang Y."/>
            <person name="Luo S."/>
            <person name="Chen H."/>
            <person name="Gao J."/>
            <person name="Mao Z."/>
            <person name="Pires J.C."/>
            <person name="Luo M."/>
            <person name="Kudrna D."/>
            <person name="Wing R.A."/>
            <person name="Meyers B.C."/>
            <person name="Yi K."/>
            <person name="Kong H."/>
            <person name="Lavrijsen P."/>
            <person name="Sunseri F."/>
            <person name="Falavigna A."/>
            <person name="Ye Y."/>
            <person name="Leebens-Mack J.H."/>
            <person name="Chen G."/>
        </authorList>
    </citation>
    <scope>NUCLEOTIDE SEQUENCE [LARGE SCALE GENOMIC DNA]</scope>
    <source>
        <strain evidence="3">cv. DH0086</strain>
    </source>
</reference>
<feature type="compositionally biased region" description="Low complexity" evidence="1">
    <location>
        <begin position="39"/>
        <end position="57"/>
    </location>
</feature>
<evidence type="ECO:0000313" key="2">
    <source>
        <dbReference type="EMBL" id="ONK55422.1"/>
    </source>
</evidence>
<dbReference type="Gramene" id="ONK55422">
    <property type="protein sequence ID" value="ONK55422"/>
    <property type="gene ID" value="A4U43_UnF3600"/>
</dbReference>
<feature type="region of interest" description="Disordered" evidence="1">
    <location>
        <begin position="1"/>
        <end position="128"/>
    </location>
</feature>
<dbReference type="EMBL" id="KV863480">
    <property type="protein sequence ID" value="ONK55422.1"/>
    <property type="molecule type" value="Genomic_DNA"/>
</dbReference>
<organism evidence="2 3">
    <name type="scientific">Asparagus officinalis</name>
    <name type="common">Garden asparagus</name>
    <dbReference type="NCBI Taxonomy" id="4686"/>
    <lineage>
        <taxon>Eukaryota</taxon>
        <taxon>Viridiplantae</taxon>
        <taxon>Streptophyta</taxon>
        <taxon>Embryophyta</taxon>
        <taxon>Tracheophyta</taxon>
        <taxon>Spermatophyta</taxon>
        <taxon>Magnoliopsida</taxon>
        <taxon>Liliopsida</taxon>
        <taxon>Asparagales</taxon>
        <taxon>Asparagaceae</taxon>
        <taxon>Asparagoideae</taxon>
        <taxon>Asparagus</taxon>
    </lineage>
</organism>
<feature type="compositionally biased region" description="Basic and acidic residues" evidence="1">
    <location>
        <begin position="78"/>
        <end position="90"/>
    </location>
</feature>
<dbReference type="Proteomes" id="UP000243459">
    <property type="component" value="Unassembled WGS sequence"/>
</dbReference>
<accession>A0A1R3L732</accession>
<feature type="compositionally biased region" description="Low complexity" evidence="1">
    <location>
        <begin position="1"/>
        <end position="18"/>
    </location>
</feature>
<protein>
    <submittedName>
        <fullName evidence="2">Uncharacterized protein</fullName>
    </submittedName>
</protein>
<evidence type="ECO:0000256" key="1">
    <source>
        <dbReference type="SAM" id="MobiDB-lite"/>
    </source>
</evidence>
<sequence>MSTMKMPPRSPPRMNNNNEYATVFATVMNNTSSSDEQHSPLSSLPSSSPALPLASPRSPKPRTLGSPPHLSSLGRNRSSTEPKTLRNRIVEEEEEVEEDLPWIQDFPSSNLSGKDFGSNSKSFPKHSS</sequence>
<name>A0A1R3L732_ASPOF</name>
<feature type="compositionally biased region" description="Acidic residues" evidence="1">
    <location>
        <begin position="91"/>
        <end position="100"/>
    </location>
</feature>
<proteinExistence type="predicted"/>